<dbReference type="Proteomes" id="UP000499080">
    <property type="component" value="Unassembled WGS sequence"/>
</dbReference>
<name>A0A4Y2JBD6_ARAVE</name>
<sequence length="125" mass="14572">MVPVTNDVERLKTLLQSVKGKKQRNQHKKHLWDRIGTKQPVLRKKEQNCYNGCCSKKSTRSQRLAIGFPRTRRPNKRLSRTITRVLQELRPLTSKIAHEIRIGIRLRIQPRPKLLFSRPGSSSPT</sequence>
<gene>
    <name evidence="1" type="ORF">AVEN_168630_1</name>
</gene>
<reference evidence="1 2" key="1">
    <citation type="journal article" date="2019" name="Sci. Rep.">
        <title>Orb-weaving spider Araneus ventricosus genome elucidates the spidroin gene catalogue.</title>
        <authorList>
            <person name="Kono N."/>
            <person name="Nakamura H."/>
            <person name="Ohtoshi R."/>
            <person name="Moran D.A.P."/>
            <person name="Shinohara A."/>
            <person name="Yoshida Y."/>
            <person name="Fujiwara M."/>
            <person name="Mori M."/>
            <person name="Tomita M."/>
            <person name="Arakawa K."/>
        </authorList>
    </citation>
    <scope>NUCLEOTIDE SEQUENCE [LARGE SCALE GENOMIC DNA]</scope>
</reference>
<dbReference type="EMBL" id="BGPR01003378">
    <property type="protein sequence ID" value="GBM87377.1"/>
    <property type="molecule type" value="Genomic_DNA"/>
</dbReference>
<accession>A0A4Y2JBD6</accession>
<organism evidence="1 2">
    <name type="scientific">Araneus ventricosus</name>
    <name type="common">Orbweaver spider</name>
    <name type="synonym">Epeira ventricosa</name>
    <dbReference type="NCBI Taxonomy" id="182803"/>
    <lineage>
        <taxon>Eukaryota</taxon>
        <taxon>Metazoa</taxon>
        <taxon>Ecdysozoa</taxon>
        <taxon>Arthropoda</taxon>
        <taxon>Chelicerata</taxon>
        <taxon>Arachnida</taxon>
        <taxon>Araneae</taxon>
        <taxon>Araneomorphae</taxon>
        <taxon>Entelegynae</taxon>
        <taxon>Araneoidea</taxon>
        <taxon>Araneidae</taxon>
        <taxon>Araneus</taxon>
    </lineage>
</organism>
<proteinExistence type="predicted"/>
<keyword evidence="2" id="KW-1185">Reference proteome</keyword>
<comment type="caution">
    <text evidence="1">The sequence shown here is derived from an EMBL/GenBank/DDBJ whole genome shotgun (WGS) entry which is preliminary data.</text>
</comment>
<evidence type="ECO:0000313" key="2">
    <source>
        <dbReference type="Proteomes" id="UP000499080"/>
    </source>
</evidence>
<protein>
    <submittedName>
        <fullName evidence="1">Uncharacterized protein</fullName>
    </submittedName>
</protein>
<dbReference type="AlphaFoldDB" id="A0A4Y2JBD6"/>
<evidence type="ECO:0000313" key="1">
    <source>
        <dbReference type="EMBL" id="GBM87377.1"/>
    </source>
</evidence>